<dbReference type="EMBL" id="CP011546">
    <property type="protein sequence ID" value="AKK10626.1"/>
    <property type="molecule type" value="Genomic_DNA"/>
</dbReference>
<accession>A0A0G3HB86</accession>
<feature type="domain" description="2Fe-2S ferredoxin-type" evidence="10">
    <location>
        <begin position="21"/>
        <end position="105"/>
    </location>
</feature>
<evidence type="ECO:0000256" key="6">
    <source>
        <dbReference type="ARBA" id="ARBA00023004"/>
    </source>
</evidence>
<dbReference type="PROSITE" id="PS51085">
    <property type="entry name" value="2FE2S_FER_2"/>
    <property type="match status" value="1"/>
</dbReference>
<sequence>MTSTISPELARRAAEKAQAPEMVTCTIDGVEVTVAKGTLIIRAAEEAGISIPRFCDHTGLKPAGACRQCLVEIPDMGNGRAMPKPQASCSMTVMPGMVVNTQHTSEKAERSQRGVMELLLINHPLDCPVCDKGGECPLQNQAMEVGGGASRYDFAKREFPKPIALVSNVLLDRERCISCTRCTRFQAEIAGDRCIVMAERGARQQVSAENTSDAGSYFMGNTVQICPVGALTSADYRFQARPFDLVSTETSCEHCASACPLRVDHRHGTITRRLAGEPAPAPGAFICDRGRYGYKYLNEQRVTTPLVRTDDGELVAASWTEALAAAAAGLSGRRVGVIGAESTTVENSAAFVAFAEQIGAGFDYRHDRIATREHADFVASLGTPLTLDEILAADQVVLVGLDPEDEAPGFFLRLRHSGIPVVAVTSHLSIGTKKLNASLVPAAPGQEAAALDEVDITEATVIVVGDRAAETPGLLTAIRDLVAARGCSLAWVPATVGAMGYRGAALAGTRSLLADAEALVLGYVDDRRYAQSIGGGEQFIVQLTPTMTPASDAADVILPVASVAENDGHFVDWFGSAKPVNKVNEDRTIISEARVLAHLGRQVTPGTRPASEASADAADARYYEPLSVEGLIVDSWRELMSPSEALKFTQYVGSDARRGVAKVAPDDLRRFPEGTVTLAGCTYPVIAEETMAPGVIWVPRGEGR</sequence>
<dbReference type="Pfam" id="PF04879">
    <property type="entry name" value="Molybdop_Fe4S4"/>
    <property type="match status" value="1"/>
</dbReference>
<dbReference type="InterPro" id="IPR054351">
    <property type="entry name" value="NADH_UbQ_OxRdtase_ferredoxin"/>
</dbReference>
<dbReference type="GO" id="GO:0051537">
    <property type="term" value="F:2 iron, 2 sulfur cluster binding"/>
    <property type="evidence" value="ECO:0007669"/>
    <property type="project" value="UniProtKB-KW"/>
</dbReference>
<keyword evidence="5" id="KW-1278">Translocase</keyword>
<evidence type="ECO:0000256" key="8">
    <source>
        <dbReference type="ARBA" id="ARBA00023027"/>
    </source>
</evidence>
<evidence type="ECO:0000256" key="7">
    <source>
        <dbReference type="ARBA" id="ARBA00023014"/>
    </source>
</evidence>
<dbReference type="FunFam" id="3.10.20.740:FF:000001">
    <property type="entry name" value="NADH-quinone oxidoreductase subunit G"/>
    <property type="match status" value="1"/>
</dbReference>
<evidence type="ECO:0000256" key="5">
    <source>
        <dbReference type="ARBA" id="ARBA00022967"/>
    </source>
</evidence>
<dbReference type="Gene3D" id="3.30.70.20">
    <property type="match status" value="1"/>
</dbReference>
<dbReference type="SUPFAM" id="SSF54292">
    <property type="entry name" value="2Fe-2S ferredoxin-like"/>
    <property type="match status" value="1"/>
</dbReference>
<keyword evidence="6" id="KW-0408">Iron</keyword>
<evidence type="ECO:0000313" key="13">
    <source>
        <dbReference type="EMBL" id="AKK10626.1"/>
    </source>
</evidence>
<evidence type="ECO:0000256" key="9">
    <source>
        <dbReference type="ARBA" id="ARBA00034078"/>
    </source>
</evidence>
<dbReference type="Proteomes" id="UP000035548">
    <property type="component" value="Chromosome"/>
</dbReference>
<dbReference type="EC" id="1.6.5.3" evidence="13"/>
<dbReference type="STRING" id="1072256.CUTER_03085"/>
<reference evidence="14" key="2">
    <citation type="submission" date="2015-05" db="EMBL/GenBank/DDBJ databases">
        <title>Complete genome sequence of Corynebacterium uterequi DSM 45634, isolated from the uterus of a maiden mare.</title>
        <authorList>
            <person name="Ruckert C."/>
            <person name="Albersmeier A."/>
            <person name="Winkler A."/>
            <person name="Tauch A."/>
        </authorList>
    </citation>
    <scope>NUCLEOTIDE SEQUENCE [LARGE SCALE GENOMIC DNA]</scope>
    <source>
        <strain evidence="14">DSM 45634</strain>
    </source>
</reference>
<evidence type="ECO:0000256" key="2">
    <source>
        <dbReference type="ARBA" id="ARBA00005404"/>
    </source>
</evidence>
<dbReference type="PANTHER" id="PTHR43105">
    <property type="entry name" value="RESPIRATORY NITRATE REDUCTASE"/>
    <property type="match status" value="1"/>
</dbReference>
<dbReference type="InterPro" id="IPR001041">
    <property type="entry name" value="2Fe-2S_ferredoxin-type"/>
</dbReference>
<reference evidence="13 14" key="1">
    <citation type="journal article" date="2015" name="Genome Announc.">
        <title>Virulence Factor Genes Detected in the Complete Genome Sequence of Corynebacterium uterequi DSM 45634, Isolated from the Uterus of a Maiden Mare.</title>
        <authorList>
            <person name="Ruckert C."/>
            <person name="Kriete M."/>
            <person name="Jaenicke S."/>
            <person name="Winkler A."/>
            <person name="Tauch A."/>
        </authorList>
    </citation>
    <scope>NUCLEOTIDE SEQUENCE [LARGE SCALE GENOMIC DNA]</scope>
    <source>
        <strain evidence="13 14">DSM 45634</strain>
    </source>
</reference>
<dbReference type="GO" id="GO:0051539">
    <property type="term" value="F:4 iron, 4 sulfur cluster binding"/>
    <property type="evidence" value="ECO:0007669"/>
    <property type="project" value="UniProtKB-KW"/>
</dbReference>
<dbReference type="InterPro" id="IPR050123">
    <property type="entry name" value="Prok_molybdopt-oxidoreductase"/>
</dbReference>
<evidence type="ECO:0000256" key="4">
    <source>
        <dbReference type="ARBA" id="ARBA00022723"/>
    </source>
</evidence>
<keyword evidence="8" id="KW-0520">NAD</keyword>
<dbReference type="PROSITE" id="PS00643">
    <property type="entry name" value="COMPLEX1_75K_3"/>
    <property type="match status" value="1"/>
</dbReference>
<dbReference type="PATRIC" id="fig|1072256.5.peg.611"/>
<dbReference type="AlphaFoldDB" id="A0A0G3HB86"/>
<dbReference type="Gene3D" id="3.10.20.740">
    <property type="match status" value="1"/>
</dbReference>
<keyword evidence="3" id="KW-0004">4Fe-4S</keyword>
<proteinExistence type="inferred from homology"/>
<comment type="cofactor">
    <cofactor evidence="1">
        <name>[4Fe-4S] cluster</name>
        <dbReference type="ChEBI" id="CHEBI:49883"/>
    </cofactor>
</comment>
<dbReference type="SUPFAM" id="SSF54862">
    <property type="entry name" value="4Fe-4S ferredoxins"/>
    <property type="match status" value="1"/>
</dbReference>
<dbReference type="GO" id="GO:0042773">
    <property type="term" value="P:ATP synthesis coupled electron transport"/>
    <property type="evidence" value="ECO:0007669"/>
    <property type="project" value="InterPro"/>
</dbReference>
<dbReference type="GO" id="GO:0048038">
    <property type="term" value="F:quinone binding"/>
    <property type="evidence" value="ECO:0007669"/>
    <property type="project" value="UniProtKB-KW"/>
</dbReference>
<protein>
    <submittedName>
        <fullName evidence="13">NADH:ubiquinone oxidoreductase chain G-like protein</fullName>
        <ecNumber evidence="13">1.6.5.3</ecNumber>
    </submittedName>
</protein>
<keyword evidence="13" id="KW-0560">Oxidoreductase</keyword>
<dbReference type="Pfam" id="PF10588">
    <property type="entry name" value="NADH-G_4Fe-4S_3"/>
    <property type="match status" value="1"/>
</dbReference>
<dbReference type="KEGG" id="cut:CUTER_03085"/>
<evidence type="ECO:0000259" key="12">
    <source>
        <dbReference type="PROSITE" id="PS51839"/>
    </source>
</evidence>
<dbReference type="InterPro" id="IPR000283">
    <property type="entry name" value="NADH_UbQ_OxRdtase_75kDa_su_CS"/>
</dbReference>
<dbReference type="OrthoDB" id="9810782at2"/>
<evidence type="ECO:0000259" key="10">
    <source>
        <dbReference type="PROSITE" id="PS51085"/>
    </source>
</evidence>
<dbReference type="Pfam" id="PF22117">
    <property type="entry name" value="Fer4_Nqo3"/>
    <property type="match status" value="1"/>
</dbReference>
<dbReference type="SMART" id="SM00926">
    <property type="entry name" value="Molybdop_Fe4S4"/>
    <property type="match status" value="1"/>
</dbReference>
<keyword evidence="4" id="KW-0479">Metal-binding</keyword>
<dbReference type="GO" id="GO:0046872">
    <property type="term" value="F:metal ion binding"/>
    <property type="evidence" value="ECO:0007669"/>
    <property type="project" value="UniProtKB-KW"/>
</dbReference>
<dbReference type="PROSITE" id="PS00642">
    <property type="entry name" value="COMPLEX1_75K_2"/>
    <property type="match status" value="1"/>
</dbReference>
<keyword evidence="14" id="KW-1185">Reference proteome</keyword>
<keyword evidence="7" id="KW-0411">Iron-sulfur</keyword>
<keyword evidence="13" id="KW-0830">Ubiquinone</keyword>
<dbReference type="GO" id="GO:0016020">
    <property type="term" value="C:membrane"/>
    <property type="evidence" value="ECO:0007669"/>
    <property type="project" value="InterPro"/>
</dbReference>
<evidence type="ECO:0000256" key="3">
    <source>
        <dbReference type="ARBA" id="ARBA00022485"/>
    </source>
</evidence>
<dbReference type="PROSITE" id="PS00490">
    <property type="entry name" value="MOLYBDOPTERIN_PROK_2"/>
    <property type="match status" value="1"/>
</dbReference>
<dbReference type="Pfam" id="PF00384">
    <property type="entry name" value="Molybdopterin"/>
    <property type="match status" value="1"/>
</dbReference>
<feature type="domain" description="4Fe-4S His(Cys)3-ligated-type" evidence="12">
    <location>
        <begin position="107"/>
        <end position="146"/>
    </location>
</feature>
<dbReference type="InterPro" id="IPR006656">
    <property type="entry name" value="Mopterin_OxRdtase"/>
</dbReference>
<dbReference type="GO" id="GO:0008137">
    <property type="term" value="F:NADH dehydrogenase (ubiquinone) activity"/>
    <property type="evidence" value="ECO:0007669"/>
    <property type="project" value="InterPro"/>
</dbReference>
<dbReference type="PROSITE" id="PS51669">
    <property type="entry name" value="4FE4S_MOW_BIS_MGD"/>
    <property type="match status" value="1"/>
</dbReference>
<evidence type="ECO:0000313" key="14">
    <source>
        <dbReference type="Proteomes" id="UP000035548"/>
    </source>
</evidence>
<dbReference type="InterPro" id="IPR019574">
    <property type="entry name" value="NADH_UbQ_OxRdtase_Gsu_4Fe4S-bd"/>
</dbReference>
<dbReference type="Gene3D" id="3.30.200.210">
    <property type="match status" value="1"/>
</dbReference>
<dbReference type="SMART" id="SM00929">
    <property type="entry name" value="NADH-G_4Fe-4S_3"/>
    <property type="match status" value="1"/>
</dbReference>
<dbReference type="InterPro" id="IPR036010">
    <property type="entry name" value="2Fe-2S_ferredoxin-like_sf"/>
</dbReference>
<name>A0A0G3HB86_9CORY</name>
<dbReference type="RefSeq" id="WP_052844005.1">
    <property type="nucleotide sequence ID" value="NZ_CP011546.1"/>
</dbReference>
<organism evidence="13 14">
    <name type="scientific">Corynebacterium uterequi</name>
    <dbReference type="NCBI Taxonomy" id="1072256"/>
    <lineage>
        <taxon>Bacteria</taxon>
        <taxon>Bacillati</taxon>
        <taxon>Actinomycetota</taxon>
        <taxon>Actinomycetes</taxon>
        <taxon>Mycobacteriales</taxon>
        <taxon>Corynebacteriaceae</taxon>
        <taxon>Corynebacterium</taxon>
    </lineage>
</organism>
<dbReference type="GO" id="GO:0003954">
    <property type="term" value="F:NADH dehydrogenase activity"/>
    <property type="evidence" value="ECO:0007669"/>
    <property type="project" value="TreeGrafter"/>
</dbReference>
<dbReference type="Pfam" id="PF13510">
    <property type="entry name" value="Fer2_4"/>
    <property type="match status" value="1"/>
</dbReference>
<comment type="similarity">
    <text evidence="2">Belongs to the complex I 75 kDa subunit family.</text>
</comment>
<comment type="cofactor">
    <cofactor evidence="9">
        <name>[2Fe-2S] cluster</name>
        <dbReference type="ChEBI" id="CHEBI:190135"/>
    </cofactor>
</comment>
<dbReference type="PROSITE" id="PS51839">
    <property type="entry name" value="4FE4S_HC3"/>
    <property type="match status" value="1"/>
</dbReference>
<dbReference type="InterPro" id="IPR006655">
    <property type="entry name" value="Mopterin_OxRdtase_prok_CS"/>
</dbReference>
<dbReference type="PANTHER" id="PTHR43105:SF12">
    <property type="entry name" value="NADH-QUINONE OXIDOREDUCTASE SUBUNIT G"/>
    <property type="match status" value="1"/>
</dbReference>
<dbReference type="PROSITE" id="PS00641">
    <property type="entry name" value="COMPLEX1_75K_1"/>
    <property type="match status" value="1"/>
</dbReference>
<dbReference type="CDD" id="cd00207">
    <property type="entry name" value="fer2"/>
    <property type="match status" value="1"/>
</dbReference>
<feature type="domain" description="4Fe-4S Mo/W bis-MGD-type" evidence="11">
    <location>
        <begin position="245"/>
        <end position="301"/>
    </location>
</feature>
<gene>
    <name evidence="13" type="primary">nuoG</name>
    <name evidence="13" type="ORF">CUTER_03085</name>
</gene>
<evidence type="ECO:0000256" key="1">
    <source>
        <dbReference type="ARBA" id="ARBA00001966"/>
    </source>
</evidence>
<dbReference type="InterPro" id="IPR006963">
    <property type="entry name" value="Mopterin_OxRdtase_4Fe-4S_dom"/>
</dbReference>
<dbReference type="SUPFAM" id="SSF53706">
    <property type="entry name" value="Formate dehydrogenase/DMSO reductase, domains 1-3"/>
    <property type="match status" value="1"/>
</dbReference>
<evidence type="ECO:0000259" key="11">
    <source>
        <dbReference type="PROSITE" id="PS51669"/>
    </source>
</evidence>